<dbReference type="EMBL" id="KV417604">
    <property type="protein sequence ID" value="KZP15448.1"/>
    <property type="molecule type" value="Genomic_DNA"/>
</dbReference>
<name>A0A166E6Q5_9AGAM</name>
<feature type="region of interest" description="Disordered" evidence="1">
    <location>
        <begin position="279"/>
        <end position="324"/>
    </location>
</feature>
<evidence type="ECO:0000313" key="3">
    <source>
        <dbReference type="Proteomes" id="UP000076532"/>
    </source>
</evidence>
<protein>
    <submittedName>
        <fullName evidence="2">Uncharacterized protein</fullName>
    </submittedName>
</protein>
<feature type="compositionally biased region" description="Basic residues" evidence="1">
    <location>
        <begin position="303"/>
        <end position="322"/>
    </location>
</feature>
<sequence>MNSFNSFIPETQEQQTLRLLFSLSNHGAVHHSPSMPQIYPLSIQASVDGNENFSTNMSLSDEHLLRRMQFDRTNHDSTAAVLADLEDEFFNFGDITAHDVAMSSDWDMLSSTQSESAQPTLFEANGIHIHDMYHYSDVVQDELVSSLTLPVSHKTQSNLKKAKTLRVVVKQQALSLIGAERVMTRSSDRTISKWILPHSPAPNALPRFQSGRFCYEVNWKRGGSDDLNIEFLGALVLAVQATQEKAVIRAPADLIMETAKAYLTTMRRNYVTQRANKENIVQKKSRTSKKCTSEKSNVEPHARPRPTRMYSRSKHASGRRICPRTSTCQAPRGCPYDARLPPHLLPLHHVPTPPSTCPARTHSSTRTFLHARIPARAHFLTPGPRRTVRPSALTRMPARLHVHARRPHTHIHQPPCPPAPTPSSPCAQDPIQGQLTAHDCPPAPTACAATTRAPTAHTPVSRCHHRERAELGRVSDVVRNPTDDLE</sequence>
<organism evidence="2 3">
    <name type="scientific">Athelia psychrophila</name>
    <dbReference type="NCBI Taxonomy" id="1759441"/>
    <lineage>
        <taxon>Eukaryota</taxon>
        <taxon>Fungi</taxon>
        <taxon>Dikarya</taxon>
        <taxon>Basidiomycota</taxon>
        <taxon>Agaricomycotina</taxon>
        <taxon>Agaricomycetes</taxon>
        <taxon>Agaricomycetidae</taxon>
        <taxon>Atheliales</taxon>
        <taxon>Atheliaceae</taxon>
        <taxon>Athelia</taxon>
    </lineage>
</organism>
<dbReference type="AlphaFoldDB" id="A0A166E6Q5"/>
<evidence type="ECO:0000256" key="1">
    <source>
        <dbReference type="SAM" id="MobiDB-lite"/>
    </source>
</evidence>
<dbReference type="OrthoDB" id="10610941at2759"/>
<accession>A0A166E6Q5</accession>
<dbReference type="Proteomes" id="UP000076532">
    <property type="component" value="Unassembled WGS sequence"/>
</dbReference>
<reference evidence="2 3" key="1">
    <citation type="journal article" date="2016" name="Mol. Biol. Evol.">
        <title>Comparative Genomics of Early-Diverging Mushroom-Forming Fungi Provides Insights into the Origins of Lignocellulose Decay Capabilities.</title>
        <authorList>
            <person name="Nagy L.G."/>
            <person name="Riley R."/>
            <person name="Tritt A."/>
            <person name="Adam C."/>
            <person name="Daum C."/>
            <person name="Floudas D."/>
            <person name="Sun H."/>
            <person name="Yadav J.S."/>
            <person name="Pangilinan J."/>
            <person name="Larsson K.H."/>
            <person name="Matsuura K."/>
            <person name="Barry K."/>
            <person name="Labutti K."/>
            <person name="Kuo R."/>
            <person name="Ohm R.A."/>
            <person name="Bhattacharya S.S."/>
            <person name="Shirouzu T."/>
            <person name="Yoshinaga Y."/>
            <person name="Martin F.M."/>
            <person name="Grigoriev I.V."/>
            <person name="Hibbett D.S."/>
        </authorList>
    </citation>
    <scope>NUCLEOTIDE SEQUENCE [LARGE SCALE GENOMIC DNA]</scope>
    <source>
        <strain evidence="2 3">CBS 109695</strain>
    </source>
</reference>
<gene>
    <name evidence="2" type="ORF">FIBSPDRAFT_958785</name>
</gene>
<proteinExistence type="predicted"/>
<feature type="compositionally biased region" description="Pro residues" evidence="1">
    <location>
        <begin position="414"/>
        <end position="423"/>
    </location>
</feature>
<feature type="compositionally biased region" description="Basic and acidic residues" evidence="1">
    <location>
        <begin position="291"/>
        <end position="302"/>
    </location>
</feature>
<keyword evidence="3" id="KW-1185">Reference proteome</keyword>
<feature type="region of interest" description="Disordered" evidence="1">
    <location>
        <begin position="406"/>
        <end position="428"/>
    </location>
</feature>
<evidence type="ECO:0000313" key="2">
    <source>
        <dbReference type="EMBL" id="KZP15448.1"/>
    </source>
</evidence>